<dbReference type="FunFam" id="3.40.50.2000:FF:000143">
    <property type="entry name" value="UDP-glycosyltransferase 89B1"/>
    <property type="match status" value="1"/>
</dbReference>
<reference evidence="5 6" key="1">
    <citation type="journal article" date="2020" name="Nat. Commun.">
        <title>Genome of Tripterygium wilfordii and identification of cytochrome P450 involved in triptolide biosynthesis.</title>
        <authorList>
            <person name="Tu L."/>
            <person name="Su P."/>
            <person name="Zhang Z."/>
            <person name="Gao L."/>
            <person name="Wang J."/>
            <person name="Hu T."/>
            <person name="Zhou J."/>
            <person name="Zhang Y."/>
            <person name="Zhao Y."/>
            <person name="Liu Y."/>
            <person name="Song Y."/>
            <person name="Tong Y."/>
            <person name="Lu Y."/>
            <person name="Yang J."/>
            <person name="Xu C."/>
            <person name="Jia M."/>
            <person name="Peters R.J."/>
            <person name="Huang L."/>
            <person name="Gao W."/>
        </authorList>
    </citation>
    <scope>NUCLEOTIDE SEQUENCE [LARGE SCALE GENOMIC DNA]</scope>
    <source>
        <strain evidence="6">cv. XIE 37</strain>
        <tissue evidence="5">Leaf</tissue>
    </source>
</reference>
<dbReference type="SUPFAM" id="SSF53756">
    <property type="entry name" value="UDP-Glycosyltransferase/glycogen phosphorylase"/>
    <property type="match status" value="1"/>
</dbReference>
<dbReference type="FunCoup" id="A0A7J7C0Z4">
    <property type="interactions" value="173"/>
</dbReference>
<proteinExistence type="inferred from homology"/>
<dbReference type="InterPro" id="IPR002213">
    <property type="entry name" value="UDP_glucos_trans"/>
</dbReference>
<dbReference type="PANTHER" id="PTHR48047">
    <property type="entry name" value="GLYCOSYLTRANSFERASE"/>
    <property type="match status" value="1"/>
</dbReference>
<dbReference type="Pfam" id="PF00201">
    <property type="entry name" value="UDPGT"/>
    <property type="match status" value="1"/>
</dbReference>
<dbReference type="Pfam" id="PF26168">
    <property type="entry name" value="Glyco_transf_N"/>
    <property type="match status" value="1"/>
</dbReference>
<dbReference type="InterPro" id="IPR058980">
    <property type="entry name" value="Glyco_transf_N"/>
</dbReference>
<evidence type="ECO:0000313" key="5">
    <source>
        <dbReference type="EMBL" id="KAF5727793.1"/>
    </source>
</evidence>
<accession>A0A7J7C0Z4</accession>
<feature type="domain" description="Glycosyltransferase N-terminal" evidence="4">
    <location>
        <begin position="16"/>
        <end position="247"/>
    </location>
</feature>
<evidence type="ECO:0000256" key="1">
    <source>
        <dbReference type="ARBA" id="ARBA00009995"/>
    </source>
</evidence>
<evidence type="ECO:0000256" key="3">
    <source>
        <dbReference type="ARBA" id="ARBA00022679"/>
    </source>
</evidence>
<sequence length="482" mass="53115">MSINNNETPAPQAPHILIFPYPAQGHTLPLLDFTHQLALRGLTLTILTTPKNLPTLSHLLQTHPQIKTLTLPFPSHPSLPPGVENVKELGNAGNLPIMAALPNLRDPIIHWFRSNTNPPVAIISDFFLGWTQKLAQELNIPRIAFFSSGAFLVSVLDYCWNHVANDSDVVEFVGLPRTPSFKEEHLPSIFRRYRGGDPVWENIKDAMVANIMSWGCIFNTFEDLESEYLEYLKKLTGHDRVYGVGPISLLGPSKRELSSKADSNKELLGWLDGCPDGSVLYVCFGSQKLLSKNQMQALATGLERSGTRFIWVVNTGSAQLIEEGIGVGVPDGFEERVAGRGMVVRGWAPQVLLLSHNSVGGFLSHCGWNSVLEGLVGGVVILGWPMEADQYVNARLLVEDMGIAVRVCEGAGSVPDPDELASAIAESLSEDVKVKVRAKEMRDKALTAVKFGGSSWRDLDMLVKELSQLQMRGKHRDRETRL</sequence>
<dbReference type="AlphaFoldDB" id="A0A7J7C0Z4"/>
<protein>
    <submittedName>
        <fullName evidence="5">UDP-glycosyltransferase 89A2-like</fullName>
    </submittedName>
</protein>
<name>A0A7J7C0Z4_TRIWF</name>
<evidence type="ECO:0000259" key="4">
    <source>
        <dbReference type="Pfam" id="PF26168"/>
    </source>
</evidence>
<gene>
    <name evidence="5" type="ORF">HS088_TW22G01490</name>
</gene>
<comment type="similarity">
    <text evidence="1">Belongs to the UDP-glycosyltransferase family.</text>
</comment>
<dbReference type="PANTHER" id="PTHR48047:SF28">
    <property type="entry name" value="F11M15.8 PROTEIN"/>
    <property type="match status" value="1"/>
</dbReference>
<keyword evidence="3 5" id="KW-0808">Transferase</keyword>
<dbReference type="CDD" id="cd03784">
    <property type="entry name" value="GT1_Gtf-like"/>
    <property type="match status" value="1"/>
</dbReference>
<organism evidence="5 6">
    <name type="scientific">Tripterygium wilfordii</name>
    <name type="common">Thunder God vine</name>
    <dbReference type="NCBI Taxonomy" id="458696"/>
    <lineage>
        <taxon>Eukaryota</taxon>
        <taxon>Viridiplantae</taxon>
        <taxon>Streptophyta</taxon>
        <taxon>Embryophyta</taxon>
        <taxon>Tracheophyta</taxon>
        <taxon>Spermatophyta</taxon>
        <taxon>Magnoliopsida</taxon>
        <taxon>eudicotyledons</taxon>
        <taxon>Gunneridae</taxon>
        <taxon>Pentapetalae</taxon>
        <taxon>rosids</taxon>
        <taxon>fabids</taxon>
        <taxon>Celastrales</taxon>
        <taxon>Celastraceae</taxon>
        <taxon>Tripterygium</taxon>
    </lineage>
</organism>
<dbReference type="EMBL" id="JAAARO010000022">
    <property type="protein sequence ID" value="KAF5727793.1"/>
    <property type="molecule type" value="Genomic_DNA"/>
</dbReference>
<dbReference type="FunFam" id="3.40.50.2000:FF:000064">
    <property type="entry name" value="Glycosyltransferase"/>
    <property type="match status" value="1"/>
</dbReference>
<keyword evidence="2" id="KW-0328">Glycosyltransferase</keyword>
<dbReference type="InParanoid" id="A0A7J7C0Z4"/>
<dbReference type="Proteomes" id="UP000593562">
    <property type="component" value="Unassembled WGS sequence"/>
</dbReference>
<keyword evidence="6" id="KW-1185">Reference proteome</keyword>
<dbReference type="Gene3D" id="3.40.50.2000">
    <property type="entry name" value="Glycogen Phosphorylase B"/>
    <property type="match status" value="2"/>
</dbReference>
<evidence type="ECO:0000256" key="2">
    <source>
        <dbReference type="ARBA" id="ARBA00022676"/>
    </source>
</evidence>
<evidence type="ECO:0000313" key="6">
    <source>
        <dbReference type="Proteomes" id="UP000593562"/>
    </source>
</evidence>
<comment type="caution">
    <text evidence="5">The sequence shown here is derived from an EMBL/GenBank/DDBJ whole genome shotgun (WGS) entry which is preliminary data.</text>
</comment>
<dbReference type="OrthoDB" id="5835829at2759"/>
<dbReference type="GO" id="GO:0035251">
    <property type="term" value="F:UDP-glucosyltransferase activity"/>
    <property type="evidence" value="ECO:0007669"/>
    <property type="project" value="TreeGrafter"/>
</dbReference>